<organism evidence="3 4">
    <name type="scientific">Clostridium paridis</name>
    <dbReference type="NCBI Taxonomy" id="2803863"/>
    <lineage>
        <taxon>Bacteria</taxon>
        <taxon>Bacillati</taxon>
        <taxon>Bacillota</taxon>
        <taxon>Clostridia</taxon>
        <taxon>Eubacteriales</taxon>
        <taxon>Clostridiaceae</taxon>
        <taxon>Clostridium</taxon>
    </lineage>
</organism>
<dbReference type="InterPro" id="IPR009875">
    <property type="entry name" value="PilZ_domain"/>
</dbReference>
<dbReference type="Pfam" id="PF12945">
    <property type="entry name" value="PilZNR"/>
    <property type="match status" value="1"/>
</dbReference>
<evidence type="ECO:0000313" key="4">
    <source>
        <dbReference type="Proteomes" id="UP000623681"/>
    </source>
</evidence>
<dbReference type="Pfam" id="PF07238">
    <property type="entry name" value="PilZ"/>
    <property type="match status" value="1"/>
</dbReference>
<dbReference type="Gene3D" id="2.40.10.220">
    <property type="entry name" value="predicted glycosyltransferase like domains"/>
    <property type="match status" value="1"/>
</dbReference>
<dbReference type="InterPro" id="IPR009926">
    <property type="entry name" value="T3SS_YcgR_PilZN"/>
</dbReference>
<protein>
    <submittedName>
        <fullName evidence="3">Flagellar brake domain-containing protein</fullName>
    </submittedName>
</protein>
<dbReference type="SUPFAM" id="SSF141371">
    <property type="entry name" value="PilZ domain-like"/>
    <property type="match status" value="1"/>
</dbReference>
<dbReference type="RefSeq" id="WP_202768327.1">
    <property type="nucleotide sequence ID" value="NZ_JAESWA010000023.1"/>
</dbReference>
<keyword evidence="3" id="KW-0282">Flagellum</keyword>
<comment type="caution">
    <text evidence="3">The sequence shown here is derived from an EMBL/GenBank/DDBJ whole genome shotgun (WGS) entry which is preliminary data.</text>
</comment>
<evidence type="ECO:0000259" key="1">
    <source>
        <dbReference type="Pfam" id="PF07238"/>
    </source>
</evidence>
<name>A0A937FJV8_9CLOT</name>
<gene>
    <name evidence="3" type="ORF">JK634_14120</name>
</gene>
<feature type="domain" description="PilZ" evidence="1">
    <location>
        <begin position="95"/>
        <end position="201"/>
    </location>
</feature>
<reference evidence="3" key="1">
    <citation type="submission" date="2021-01" db="EMBL/GenBank/DDBJ databases">
        <title>Genome public.</title>
        <authorList>
            <person name="Liu C."/>
            <person name="Sun Q."/>
        </authorList>
    </citation>
    <scope>NUCLEOTIDE SEQUENCE</scope>
    <source>
        <strain evidence="3">YIM B02565</strain>
    </source>
</reference>
<keyword evidence="3" id="KW-0969">Cilium</keyword>
<sequence length="211" mass="25018">MKSLRIGLNRVVSIFWKDEKVYKASVQDEEEGFFYINLPVCDGEYLFFVEGQKLSMLFNDENNIYKFETTVIKRTLVNQMPLYKLEIPENYEKVQRRDYVRIEFVQKLQYVRLSDKNEELDNEYKAALLLDISGGGLRMKSKEKNSINDKVLINISFENEIVGIIGRIVRISKSEDKEFIYGIKFDENQRSSREKIVRIVFKLMRKQRGLV</sequence>
<accession>A0A937FJV8</accession>
<dbReference type="GO" id="GO:0035438">
    <property type="term" value="F:cyclic-di-GMP binding"/>
    <property type="evidence" value="ECO:0007669"/>
    <property type="project" value="InterPro"/>
</dbReference>
<proteinExistence type="predicted"/>
<keyword evidence="3" id="KW-0966">Cell projection</keyword>
<dbReference type="EMBL" id="JAESWA010000023">
    <property type="protein sequence ID" value="MBL4932946.1"/>
    <property type="molecule type" value="Genomic_DNA"/>
</dbReference>
<feature type="domain" description="Type III secretion system flagellar brake protein YcgR PilZN" evidence="2">
    <location>
        <begin position="19"/>
        <end position="88"/>
    </location>
</feature>
<dbReference type="AlphaFoldDB" id="A0A937FJV8"/>
<keyword evidence="4" id="KW-1185">Reference proteome</keyword>
<evidence type="ECO:0000259" key="2">
    <source>
        <dbReference type="Pfam" id="PF12945"/>
    </source>
</evidence>
<dbReference type="Proteomes" id="UP000623681">
    <property type="component" value="Unassembled WGS sequence"/>
</dbReference>
<evidence type="ECO:0000313" key="3">
    <source>
        <dbReference type="EMBL" id="MBL4932946.1"/>
    </source>
</evidence>